<dbReference type="EMBL" id="JARBDR010000813">
    <property type="protein sequence ID" value="KAJ8306350.1"/>
    <property type="molecule type" value="Genomic_DNA"/>
</dbReference>
<keyword evidence="2" id="KW-1185">Reference proteome</keyword>
<accession>A0ABQ9EMF3</accession>
<sequence length="113" mass="13284">MDTSRHRSRSKRVPSAELVDLHVYVVPPDIWRSKYNNLLNQHVTETISAGIIRVHPEQQVNVLRDEIDQQIGTDQIPREYVFLKSVGRSITKLKPKQEYVLKVKHFVPPQKYR</sequence>
<proteinExistence type="predicted"/>
<protein>
    <submittedName>
        <fullName evidence="1">Uncharacterized protein</fullName>
    </submittedName>
</protein>
<dbReference type="PANTHER" id="PTHR14421:SF3">
    <property type="entry name" value="SPERMATOGENESIS-ASSOCIATED PROTEIN 1"/>
    <property type="match status" value="1"/>
</dbReference>
<gene>
    <name evidence="1" type="ORF">KUTeg_016895</name>
</gene>
<dbReference type="Proteomes" id="UP001217089">
    <property type="component" value="Unassembled WGS sequence"/>
</dbReference>
<evidence type="ECO:0000313" key="1">
    <source>
        <dbReference type="EMBL" id="KAJ8306350.1"/>
    </source>
</evidence>
<reference evidence="1 2" key="1">
    <citation type="submission" date="2022-12" db="EMBL/GenBank/DDBJ databases">
        <title>Chromosome-level genome of Tegillarca granosa.</title>
        <authorList>
            <person name="Kim J."/>
        </authorList>
    </citation>
    <scope>NUCLEOTIDE SEQUENCE [LARGE SCALE GENOMIC DNA]</scope>
    <source>
        <strain evidence="1">Teg-2019</strain>
        <tissue evidence="1">Adductor muscle</tissue>
    </source>
</reference>
<evidence type="ECO:0000313" key="2">
    <source>
        <dbReference type="Proteomes" id="UP001217089"/>
    </source>
</evidence>
<organism evidence="1 2">
    <name type="scientific">Tegillarca granosa</name>
    <name type="common">Malaysian cockle</name>
    <name type="synonym">Anadara granosa</name>
    <dbReference type="NCBI Taxonomy" id="220873"/>
    <lineage>
        <taxon>Eukaryota</taxon>
        <taxon>Metazoa</taxon>
        <taxon>Spiralia</taxon>
        <taxon>Lophotrochozoa</taxon>
        <taxon>Mollusca</taxon>
        <taxon>Bivalvia</taxon>
        <taxon>Autobranchia</taxon>
        <taxon>Pteriomorphia</taxon>
        <taxon>Arcoida</taxon>
        <taxon>Arcoidea</taxon>
        <taxon>Arcidae</taxon>
        <taxon>Tegillarca</taxon>
    </lineage>
</organism>
<comment type="caution">
    <text evidence="1">The sequence shown here is derived from an EMBL/GenBank/DDBJ whole genome shotgun (WGS) entry which is preliminary data.</text>
</comment>
<dbReference type="InterPro" id="IPR039062">
    <property type="entry name" value="SPAT1"/>
</dbReference>
<name>A0ABQ9EMF3_TEGGR</name>
<dbReference type="PANTHER" id="PTHR14421">
    <property type="entry name" value="SPERMATOGENESIS-ASSOCIATED PROTEIN 1"/>
    <property type="match status" value="1"/>
</dbReference>